<protein>
    <submittedName>
        <fullName evidence="2">Metal-sulfur cluster assembly factor</fullName>
    </submittedName>
</protein>
<dbReference type="Gene3D" id="3.30.300.130">
    <property type="entry name" value="Fe-S cluster assembly (FSCA)"/>
    <property type="match status" value="1"/>
</dbReference>
<evidence type="ECO:0000313" key="2">
    <source>
        <dbReference type="EMBL" id="MEF2966062.1"/>
    </source>
</evidence>
<dbReference type="InterPro" id="IPR052339">
    <property type="entry name" value="Fe-S_Maturation_MIP18"/>
</dbReference>
<accession>A0ABU7VT61</accession>
<organism evidence="2 3">
    <name type="scientific">Paenibacillus haidiansis</name>
    <dbReference type="NCBI Taxonomy" id="1574488"/>
    <lineage>
        <taxon>Bacteria</taxon>
        <taxon>Bacillati</taxon>
        <taxon>Bacillota</taxon>
        <taxon>Bacilli</taxon>
        <taxon>Bacillales</taxon>
        <taxon>Paenibacillaceae</taxon>
        <taxon>Paenibacillus</taxon>
    </lineage>
</organism>
<dbReference type="Proteomes" id="UP001306950">
    <property type="component" value="Unassembled WGS sequence"/>
</dbReference>
<dbReference type="RefSeq" id="WP_331846280.1">
    <property type="nucleotide sequence ID" value="NZ_JAZHPZ010000003.1"/>
</dbReference>
<evidence type="ECO:0000313" key="3">
    <source>
        <dbReference type="Proteomes" id="UP001306950"/>
    </source>
</evidence>
<dbReference type="InterPro" id="IPR034904">
    <property type="entry name" value="FSCA_dom_sf"/>
</dbReference>
<sequence>MDRIEQIRELLREVYDPELGVNIVDLGLVFDIREEGDLVYIQMTLTTPGCPMHDTIVGGVERILQEEMGYKDVEVDLVWEPRWSPYMMSEEAKKELGYF</sequence>
<dbReference type="SUPFAM" id="SSF117916">
    <property type="entry name" value="Fe-S cluster assembly (FSCA) domain-like"/>
    <property type="match status" value="1"/>
</dbReference>
<keyword evidence="3" id="KW-1185">Reference proteome</keyword>
<comment type="caution">
    <text evidence="2">The sequence shown here is derived from an EMBL/GenBank/DDBJ whole genome shotgun (WGS) entry which is preliminary data.</text>
</comment>
<dbReference type="Pfam" id="PF01883">
    <property type="entry name" value="FeS_assembly_P"/>
    <property type="match status" value="1"/>
</dbReference>
<feature type="domain" description="MIP18 family-like" evidence="1">
    <location>
        <begin position="5"/>
        <end position="76"/>
    </location>
</feature>
<name>A0ABU7VT61_9BACL</name>
<reference evidence="2 3" key="1">
    <citation type="submission" date="2024-02" db="EMBL/GenBank/DDBJ databases">
        <title>A nitrogen-fixing paenibacillus bacterium.</title>
        <authorList>
            <person name="Zhang W.L."/>
            <person name="Chen S.F."/>
        </authorList>
    </citation>
    <scope>NUCLEOTIDE SEQUENCE [LARGE SCALE GENOMIC DNA]</scope>
    <source>
        <strain evidence="2 3">M1</strain>
    </source>
</reference>
<dbReference type="PANTHER" id="PTHR42831:SF1">
    <property type="entry name" value="FE-S PROTEIN MATURATION AUXILIARY FACTOR YITW"/>
    <property type="match status" value="1"/>
</dbReference>
<evidence type="ECO:0000259" key="1">
    <source>
        <dbReference type="Pfam" id="PF01883"/>
    </source>
</evidence>
<proteinExistence type="predicted"/>
<gene>
    <name evidence="2" type="ORF">V3851_09480</name>
</gene>
<dbReference type="EMBL" id="JAZHPZ010000003">
    <property type="protein sequence ID" value="MEF2966062.1"/>
    <property type="molecule type" value="Genomic_DNA"/>
</dbReference>
<dbReference type="PANTHER" id="PTHR42831">
    <property type="entry name" value="FE-S PROTEIN MATURATION AUXILIARY FACTOR YITW"/>
    <property type="match status" value="1"/>
</dbReference>
<dbReference type="InterPro" id="IPR002744">
    <property type="entry name" value="MIP18-like"/>
</dbReference>